<dbReference type="GO" id="GO:0030170">
    <property type="term" value="F:pyridoxal phosphate binding"/>
    <property type="evidence" value="ECO:0007669"/>
    <property type="project" value="InterPro"/>
</dbReference>
<dbReference type="GO" id="GO:0003962">
    <property type="term" value="F:cystathionine gamma-synthase activity"/>
    <property type="evidence" value="ECO:0007669"/>
    <property type="project" value="TreeGrafter"/>
</dbReference>
<comment type="caution">
    <text evidence="4">The sequence shown here is derived from an EMBL/GenBank/DDBJ whole genome shotgun (WGS) entry which is preliminary data.</text>
</comment>
<dbReference type="Gene3D" id="3.90.1150.10">
    <property type="entry name" value="Aspartate Aminotransferase, domain 1"/>
    <property type="match status" value="1"/>
</dbReference>
<evidence type="ECO:0000313" key="5">
    <source>
        <dbReference type="Proteomes" id="UP000197768"/>
    </source>
</evidence>
<dbReference type="AlphaFoldDB" id="A0A246GKM2"/>
<dbReference type="PANTHER" id="PTHR42699">
    <property type="match status" value="1"/>
</dbReference>
<dbReference type="InterPro" id="IPR051750">
    <property type="entry name" value="Trans-sulfuration_enzymes"/>
</dbReference>
<dbReference type="RefSeq" id="WP_088391187.1">
    <property type="nucleotide sequence ID" value="NZ_MTCZ01000020.1"/>
</dbReference>
<organism evidence="4 5">
    <name type="scientific">Flavobacterium davisii</name>
    <dbReference type="NCBI Taxonomy" id="2906077"/>
    <lineage>
        <taxon>Bacteria</taxon>
        <taxon>Pseudomonadati</taxon>
        <taxon>Bacteroidota</taxon>
        <taxon>Flavobacteriia</taxon>
        <taxon>Flavobacteriales</taxon>
        <taxon>Flavobacteriaceae</taxon>
        <taxon>Flavobacterium</taxon>
    </lineage>
</organism>
<evidence type="ECO:0000313" key="4">
    <source>
        <dbReference type="EMBL" id="OWP84738.1"/>
    </source>
</evidence>
<sequence>MYDYLKHIPCGTSIPFDNPHAVSVSLPTICDVIKYEEADKEILEKMKSGYPRFFRNRLVQQLVDYIKKEKQIPENYLVVPISSLKAYTILCEMLNVKLNFIELSNGVFLLIKSDDKLLKIINDYIRNAGLIISSRQAEKILFDLGLISQLYKEERKKLSEANKNIYKILTQAYNVTNEHIVLTNSGANAVFSVCEAIIQKNILEEKKGIVQLGWLYLDTKEIIQKRGDNNYWQVDVYDLEKLELWLKKNYKSISLLVTEVVSNPKLDCVDVQKLYSICQKYNIKLLLDVTLITPFNFKVLQYCDIAVESLSKFACGNGDLLMGAIVSKNLDLLCQVKQYVIKPFKGEIERLGFEILRYRERIENISLSTQILIDFFSNQPEIKQVLSVKSDKSYENYKKIATSDKIPGLISIVFNKSLSNFYDFLEMPKGPSLGTEFTLVMPYVYLAHYDLLQTEKGRNYLLINELESELLRVSVGLEQIQDILVKFKKVFTVVS</sequence>
<comment type="cofactor">
    <cofactor evidence="1 3">
        <name>pyridoxal 5'-phosphate</name>
        <dbReference type="ChEBI" id="CHEBI:597326"/>
    </cofactor>
</comment>
<dbReference type="SUPFAM" id="SSF53383">
    <property type="entry name" value="PLP-dependent transferases"/>
    <property type="match status" value="1"/>
</dbReference>
<dbReference type="EMBL" id="MTCZ01000020">
    <property type="protein sequence ID" value="OWP84738.1"/>
    <property type="molecule type" value="Genomic_DNA"/>
</dbReference>
<reference evidence="4 5" key="1">
    <citation type="journal article" date="2017" name="Infect. Genet. Evol.">
        <title>Comparative genome analysis of fish pathogen Flavobacterium columnare reveals extensive sequence diversity within the species.</title>
        <authorList>
            <person name="Kayansamruaj P."/>
            <person name="Dong H.T."/>
            <person name="Hirono I."/>
            <person name="Kondo H."/>
            <person name="Senapin S."/>
            <person name="Rodkhum C."/>
        </authorList>
    </citation>
    <scope>NUCLEOTIDE SEQUENCE [LARGE SCALE GENOMIC DNA]</scope>
    <source>
        <strain evidence="4 5">1215</strain>
    </source>
</reference>
<dbReference type="InterPro" id="IPR015424">
    <property type="entry name" value="PyrdxlP-dep_Trfase"/>
</dbReference>
<accession>A0A246GKM2</accession>
<dbReference type="GO" id="GO:0019346">
    <property type="term" value="P:transsulfuration"/>
    <property type="evidence" value="ECO:0007669"/>
    <property type="project" value="InterPro"/>
</dbReference>
<dbReference type="Gene3D" id="3.40.640.10">
    <property type="entry name" value="Type I PLP-dependent aspartate aminotransferase-like (Major domain)"/>
    <property type="match status" value="1"/>
</dbReference>
<evidence type="ECO:0000256" key="3">
    <source>
        <dbReference type="RuleBase" id="RU362118"/>
    </source>
</evidence>
<dbReference type="InterPro" id="IPR015422">
    <property type="entry name" value="PyrdxlP-dep_Trfase_small"/>
</dbReference>
<dbReference type="Proteomes" id="UP000197768">
    <property type="component" value="Unassembled WGS sequence"/>
</dbReference>
<gene>
    <name evidence="4" type="ORF">BWK59_03750</name>
</gene>
<protein>
    <recommendedName>
        <fullName evidence="6">PLP-dependent transferase</fullName>
    </recommendedName>
</protein>
<comment type="similarity">
    <text evidence="3">Belongs to the trans-sulfuration enzymes family.</text>
</comment>
<proteinExistence type="inferred from homology"/>
<evidence type="ECO:0000256" key="2">
    <source>
        <dbReference type="ARBA" id="ARBA00022898"/>
    </source>
</evidence>
<dbReference type="Pfam" id="PF01053">
    <property type="entry name" value="Cys_Met_Meta_PP"/>
    <property type="match status" value="1"/>
</dbReference>
<keyword evidence="2 3" id="KW-0663">Pyridoxal phosphate</keyword>
<evidence type="ECO:0000256" key="1">
    <source>
        <dbReference type="ARBA" id="ARBA00001933"/>
    </source>
</evidence>
<dbReference type="PANTHER" id="PTHR42699:SF1">
    <property type="entry name" value="CYSTATHIONINE GAMMA-SYNTHASE-RELATED"/>
    <property type="match status" value="1"/>
</dbReference>
<name>A0A246GKM2_9FLAO</name>
<dbReference type="InterPro" id="IPR015421">
    <property type="entry name" value="PyrdxlP-dep_Trfase_major"/>
</dbReference>
<dbReference type="InterPro" id="IPR000277">
    <property type="entry name" value="Cys/Met-Metab_PyrdxlP-dep_enz"/>
</dbReference>
<evidence type="ECO:0008006" key="6">
    <source>
        <dbReference type="Google" id="ProtNLM"/>
    </source>
</evidence>